<feature type="coiled-coil region" evidence="2">
    <location>
        <begin position="152"/>
        <end position="334"/>
    </location>
</feature>
<feature type="domain" description="Golgin subfamily A conserved" evidence="4">
    <location>
        <begin position="864"/>
        <end position="1028"/>
    </location>
</feature>
<feature type="coiled-coil region" evidence="2">
    <location>
        <begin position="929"/>
        <end position="963"/>
    </location>
</feature>
<evidence type="ECO:0000313" key="6">
    <source>
        <dbReference type="RefSeq" id="XP_031572614.1"/>
    </source>
</evidence>
<evidence type="ECO:0000259" key="4">
    <source>
        <dbReference type="Pfam" id="PF15070"/>
    </source>
</evidence>
<evidence type="ECO:0000256" key="2">
    <source>
        <dbReference type="SAM" id="Coils"/>
    </source>
</evidence>
<dbReference type="GeneID" id="116306675"/>
<sequence length="1161" mass="133961">MADSEREEKLAAARKRLKKFQQKRTPSSSSALKKTHKNTDVLPTNLSFTGSDSSAEVPTGHENTPDESNLNGSSNPTKTVLEDSLQIKDNSSPKEKTFPPVISENHVDRIAPVSNGRNGSTAEKIRQICNQLNGLTNQDFLTNGEDPVINEIEALEAHNHELEETLQSYKRTNEQLNNQVNEQRKQILQFQDQIKRERTELANRQLLEQRSLKEQLEVHIQTIGILVSEKQELQSSLSQLQRKCVNKESENSELTGRLQAVRQKIVELEKNNANLSANLEKYKEDFHHVRQERDKSQTANYTYNKEKEELLQQNEELKVKLDAKVSEYNEFEKSSEELSFKLKQAELIVQQLSTDSNAIATQSLVQQLQQEKTTLEMKLEQISKSLKRYELDNEELRQRHTDEVDHFEQQIRSLKEQIDALEQENKDLENKELTLQETVHSLQTQLANTQDEDAFQIQETSSMAAAHIEKLTQEKQQLIDHLQNEVQKNAKLAKEENRYVHQIHELEINLRRLEEDAADKASLLESVQGDKETISRALKQNKELKEKLEQIEDRFVKLTNDNMELATQIETEKHVSRELAIKLSETAVELEETKDKLSKSDGELTVKTGELDSIQEKLHGTSSEVDSLRTESELSLQRLKEQLAHKDFELSSLREELSTTSEKLDSEQAQLSNYYKQYEQQIQKAQSLYQHLQNAEDTINQLITENKQLRTVLDAHNDTVSGESEDSDSSAEEHYEKDDGKNTGENTQDEHVSSDEEGIQIKRLAPSEVKTTTPNIHPPLERSYINGDTYEGAQDDTTSDEDMDITPPTHDRSPTQMSKYTNREDVIEGLSVSIRQLEMERNQLTNLLNTYKDTHQKDLQKLQEHMQLQLQQQLQQQYRQVQEQFQQTLHEQQQKILLFQEVLQKQKSQIEKQSENEDVSGQAEVNISYEELKVSFNRLQGKFKNLMDEKVNLQEKVHELEHLTDQLSFETETIEEYVTLYQTQRAALKAYYNEREKIITQLSNEKGDMQNKIIQLQALVKQLLDERQVLKQEEYQLHNIVNKRMLAHEHERVIPDYQEGDQILIGTNEVSLNSDLESSSVNLDNSLDSGRESPDQINELDSAYQSSKGDQADGTAQQILQLLEQLGPTEEGTVRGWMSPAVRRRNFLPCRHCSGSRMLEL</sequence>
<feature type="compositionally biased region" description="Polar residues" evidence="3">
    <location>
        <begin position="23"/>
        <end position="32"/>
    </location>
</feature>
<dbReference type="OrthoDB" id="5978643at2759"/>
<keyword evidence="1 2" id="KW-0175">Coiled coil</keyword>
<feature type="coiled-coil region" evidence="2">
    <location>
        <begin position="999"/>
        <end position="1033"/>
    </location>
</feature>
<organism evidence="5 6">
    <name type="scientific">Actinia tenebrosa</name>
    <name type="common">Australian red waratah sea anemone</name>
    <dbReference type="NCBI Taxonomy" id="6105"/>
    <lineage>
        <taxon>Eukaryota</taxon>
        <taxon>Metazoa</taxon>
        <taxon>Cnidaria</taxon>
        <taxon>Anthozoa</taxon>
        <taxon>Hexacorallia</taxon>
        <taxon>Actiniaria</taxon>
        <taxon>Actiniidae</taxon>
        <taxon>Actinia</taxon>
    </lineage>
</organism>
<feature type="region of interest" description="Disordered" evidence="3">
    <location>
        <begin position="16"/>
        <end position="78"/>
    </location>
</feature>
<dbReference type="Proteomes" id="UP000515163">
    <property type="component" value="Unplaced"/>
</dbReference>
<feature type="compositionally biased region" description="Polar residues" evidence="3">
    <location>
        <begin position="41"/>
        <end position="56"/>
    </location>
</feature>
<proteinExistence type="predicted"/>
<dbReference type="InParanoid" id="A0A6P8IZH5"/>
<feature type="region of interest" description="Disordered" evidence="3">
    <location>
        <begin position="715"/>
        <end position="817"/>
    </location>
</feature>
<evidence type="ECO:0000313" key="5">
    <source>
        <dbReference type="Proteomes" id="UP000515163"/>
    </source>
</evidence>
<dbReference type="AlphaFoldDB" id="A0A6P8IZH5"/>
<feature type="coiled-coil region" evidence="2">
    <location>
        <begin position="827"/>
        <end position="891"/>
    </location>
</feature>
<dbReference type="InterPro" id="IPR024858">
    <property type="entry name" value="GOLGA"/>
</dbReference>
<evidence type="ECO:0000256" key="1">
    <source>
        <dbReference type="ARBA" id="ARBA00023054"/>
    </source>
</evidence>
<dbReference type="GO" id="GO:0032580">
    <property type="term" value="C:Golgi cisterna membrane"/>
    <property type="evidence" value="ECO:0007669"/>
    <property type="project" value="TreeGrafter"/>
</dbReference>
<protein>
    <submittedName>
        <fullName evidence="6">Golgin subfamily A member 2-like</fullName>
    </submittedName>
</protein>
<dbReference type="GO" id="GO:0000137">
    <property type="term" value="C:Golgi cis cisterna"/>
    <property type="evidence" value="ECO:0007669"/>
    <property type="project" value="TreeGrafter"/>
</dbReference>
<feature type="compositionally biased region" description="Basic and acidic residues" evidence="3">
    <location>
        <begin position="731"/>
        <end position="754"/>
    </location>
</feature>
<dbReference type="SUPFAM" id="SSF116842">
    <property type="entry name" value="XseB-like"/>
    <property type="match status" value="1"/>
</dbReference>
<keyword evidence="5" id="KW-1185">Reference proteome</keyword>
<dbReference type="FunCoup" id="A0A6P8IZH5">
    <property type="interactions" value="1617"/>
</dbReference>
<feature type="compositionally biased region" description="Polar residues" evidence="3">
    <location>
        <begin position="66"/>
        <end position="78"/>
    </location>
</feature>
<dbReference type="PANTHER" id="PTHR10881">
    <property type="entry name" value="GOLGIN SUBFAMILY A MEMBER-RELATED"/>
    <property type="match status" value="1"/>
</dbReference>
<dbReference type="GO" id="GO:0009318">
    <property type="term" value="C:exodeoxyribonuclease VII complex"/>
    <property type="evidence" value="ECO:0007669"/>
    <property type="project" value="InterPro"/>
</dbReference>
<accession>A0A6P8IZH5</accession>
<dbReference type="InterPro" id="IPR037004">
    <property type="entry name" value="Exonuc_VII_ssu_sf"/>
</dbReference>
<dbReference type="InterPro" id="IPR043976">
    <property type="entry name" value="GOLGA_cons_dom"/>
</dbReference>
<gene>
    <name evidence="6" type="primary">LOC116306675</name>
</gene>
<dbReference type="Pfam" id="PF15070">
    <property type="entry name" value="GOLGA2L5"/>
    <property type="match status" value="2"/>
</dbReference>
<dbReference type="RefSeq" id="XP_031572614.1">
    <property type="nucleotide sequence ID" value="XM_031716754.1"/>
</dbReference>
<dbReference type="PANTHER" id="PTHR10881:SF46">
    <property type="entry name" value="GOLGIN SUBFAMILY A MEMBER 2"/>
    <property type="match status" value="1"/>
</dbReference>
<dbReference type="GO" id="GO:0006308">
    <property type="term" value="P:DNA catabolic process"/>
    <property type="evidence" value="ECO:0007669"/>
    <property type="project" value="InterPro"/>
</dbReference>
<dbReference type="GO" id="GO:0005801">
    <property type="term" value="C:cis-Golgi network"/>
    <property type="evidence" value="ECO:0007669"/>
    <property type="project" value="TreeGrafter"/>
</dbReference>
<feature type="domain" description="Golgin subfamily A conserved" evidence="4">
    <location>
        <begin position="381"/>
        <end position="734"/>
    </location>
</feature>
<evidence type="ECO:0000256" key="3">
    <source>
        <dbReference type="SAM" id="MobiDB-lite"/>
    </source>
</evidence>
<dbReference type="KEGG" id="aten:116306675"/>
<feature type="compositionally biased region" description="Acidic residues" evidence="3">
    <location>
        <begin position="793"/>
        <end position="804"/>
    </location>
</feature>
<name>A0A6P8IZH5_ACTTE</name>
<reference evidence="6" key="1">
    <citation type="submission" date="2025-08" db="UniProtKB">
        <authorList>
            <consortium name="RefSeq"/>
        </authorList>
    </citation>
    <scope>IDENTIFICATION</scope>
</reference>
<dbReference type="GO" id="GO:0007030">
    <property type="term" value="P:Golgi organization"/>
    <property type="evidence" value="ECO:0007669"/>
    <property type="project" value="TreeGrafter"/>
</dbReference>
<dbReference type="GO" id="GO:0008855">
    <property type="term" value="F:exodeoxyribonuclease VII activity"/>
    <property type="evidence" value="ECO:0007669"/>
    <property type="project" value="InterPro"/>
</dbReference>